<dbReference type="SUPFAM" id="SSF51905">
    <property type="entry name" value="FAD/NAD(P)-binding domain"/>
    <property type="match status" value="1"/>
</dbReference>
<keyword evidence="1" id="KW-0560">Oxidoreductase</keyword>
<dbReference type="Proteomes" id="UP000289555">
    <property type="component" value="Chromosome"/>
</dbReference>
<dbReference type="InterPro" id="IPR006076">
    <property type="entry name" value="FAD-dep_OxRdtase"/>
</dbReference>
<evidence type="ECO:0000313" key="4">
    <source>
        <dbReference type="Proteomes" id="UP000289555"/>
    </source>
</evidence>
<keyword evidence="4" id="KW-1185">Reference proteome</keyword>
<dbReference type="EMBL" id="AP019416">
    <property type="protein sequence ID" value="BBI51293.1"/>
    <property type="molecule type" value="Genomic_DNA"/>
</dbReference>
<proteinExistence type="predicted"/>
<evidence type="ECO:0000259" key="2">
    <source>
        <dbReference type="Pfam" id="PF01266"/>
    </source>
</evidence>
<evidence type="ECO:0000313" key="3">
    <source>
        <dbReference type="EMBL" id="BBI51293.1"/>
    </source>
</evidence>
<organism evidence="3 4">
    <name type="scientific">Vreelandella olivaria</name>
    <dbReference type="NCBI Taxonomy" id="390919"/>
    <lineage>
        <taxon>Bacteria</taxon>
        <taxon>Pseudomonadati</taxon>
        <taxon>Pseudomonadota</taxon>
        <taxon>Gammaproteobacteria</taxon>
        <taxon>Oceanospirillales</taxon>
        <taxon>Halomonadaceae</taxon>
        <taxon>Vreelandella</taxon>
    </lineage>
</organism>
<reference evidence="4" key="1">
    <citation type="journal article" date="2019" name="Microbiol. Resour. Announc.">
        <title>Complete Genome Sequence of Halomonas olivaria, a Moderately Halophilic Bacterium Isolated from Olive Processing Effluents, Obtained by Nanopore Sequencing.</title>
        <authorList>
            <person name="Nagata S."/>
            <person name="Ii K.M."/>
            <person name="Tsukimi T."/>
            <person name="Miura M.C."/>
            <person name="Galipon J."/>
            <person name="Arakawa K."/>
        </authorList>
    </citation>
    <scope>NUCLEOTIDE SEQUENCE [LARGE SCALE GENOMIC DNA]</scope>
    <source>
        <strain evidence="4">TYRC17</strain>
    </source>
</reference>
<feature type="domain" description="FAD dependent oxidoreductase" evidence="2">
    <location>
        <begin position="6"/>
        <end position="94"/>
    </location>
</feature>
<evidence type="ECO:0000256" key="1">
    <source>
        <dbReference type="ARBA" id="ARBA00023002"/>
    </source>
</evidence>
<sequence>MARQTVVLGAGMVGVSIAWHLRQRGHEVTLVDRLQPGRETSFGNAGIIQREAVRPYPFPRDVKTLLSVLPNRRVDIRYRPAGMVNAASPLLRYWMNSAPKAYQKLCRNTLRLFSFR</sequence>
<dbReference type="InterPro" id="IPR036188">
    <property type="entry name" value="FAD/NAD-bd_sf"/>
</dbReference>
<protein>
    <recommendedName>
        <fullName evidence="2">FAD dependent oxidoreductase domain-containing protein</fullName>
    </recommendedName>
</protein>
<accession>A0ABN5WWI0</accession>
<name>A0ABN5WWI0_9GAMM</name>
<dbReference type="Gene3D" id="3.50.50.60">
    <property type="entry name" value="FAD/NAD(P)-binding domain"/>
    <property type="match status" value="1"/>
</dbReference>
<dbReference type="Pfam" id="PF01266">
    <property type="entry name" value="DAO"/>
    <property type="match status" value="1"/>
</dbReference>
<gene>
    <name evidence="3" type="ORF">HORIV_37140</name>
</gene>